<evidence type="ECO:0000259" key="3">
    <source>
        <dbReference type="Pfam" id="PF00135"/>
    </source>
</evidence>
<dbReference type="InterPro" id="IPR051093">
    <property type="entry name" value="Neuroligin/BSAL"/>
</dbReference>
<evidence type="ECO:0000256" key="2">
    <source>
        <dbReference type="ARBA" id="ARBA00023180"/>
    </source>
</evidence>
<keyword evidence="5" id="KW-1185">Reference proteome</keyword>
<dbReference type="InterPro" id="IPR002018">
    <property type="entry name" value="CarbesteraseB"/>
</dbReference>
<name>A0AAW0XMP7_CHEQU</name>
<comment type="caution">
    <text evidence="4">The sequence shown here is derived from an EMBL/GenBank/DDBJ whole genome shotgun (WGS) entry which is preliminary data.</text>
</comment>
<evidence type="ECO:0000256" key="1">
    <source>
        <dbReference type="ARBA" id="ARBA00005964"/>
    </source>
</evidence>
<evidence type="ECO:0000313" key="5">
    <source>
        <dbReference type="Proteomes" id="UP001445076"/>
    </source>
</evidence>
<dbReference type="Pfam" id="PF00135">
    <property type="entry name" value="COesterase"/>
    <property type="match status" value="1"/>
</dbReference>
<dbReference type="Gene3D" id="3.40.50.1820">
    <property type="entry name" value="alpha/beta hydrolase"/>
    <property type="match status" value="1"/>
</dbReference>
<feature type="non-terminal residue" evidence="4">
    <location>
        <position position="330"/>
    </location>
</feature>
<reference evidence="4 5" key="1">
    <citation type="journal article" date="2024" name="BMC Genomics">
        <title>Genome assembly of redclaw crayfish (Cherax quadricarinatus) provides insights into its immune adaptation and hypoxia tolerance.</title>
        <authorList>
            <person name="Liu Z."/>
            <person name="Zheng J."/>
            <person name="Li H."/>
            <person name="Fang K."/>
            <person name="Wang S."/>
            <person name="He J."/>
            <person name="Zhou D."/>
            <person name="Weng S."/>
            <person name="Chi M."/>
            <person name="Gu Z."/>
            <person name="He J."/>
            <person name="Li F."/>
            <person name="Wang M."/>
        </authorList>
    </citation>
    <scope>NUCLEOTIDE SEQUENCE [LARGE SCALE GENOMIC DNA]</scope>
    <source>
        <strain evidence="4">ZL_2023a</strain>
    </source>
</reference>
<dbReference type="EMBL" id="JARKIK010000033">
    <property type="protein sequence ID" value="KAK8740496.1"/>
    <property type="molecule type" value="Genomic_DNA"/>
</dbReference>
<keyword evidence="2" id="KW-0325">Glycoprotein</keyword>
<comment type="similarity">
    <text evidence="1">Belongs to the type-B carboxylesterase/lipase family.</text>
</comment>
<gene>
    <name evidence="4" type="ORF">OTU49_002940</name>
</gene>
<protein>
    <recommendedName>
        <fullName evidence="3">Carboxylesterase type B domain-containing protein</fullName>
    </recommendedName>
</protein>
<evidence type="ECO:0000313" key="4">
    <source>
        <dbReference type="EMBL" id="KAK8740496.1"/>
    </source>
</evidence>
<dbReference type="AlphaFoldDB" id="A0AAW0XMP7"/>
<dbReference type="PANTHER" id="PTHR43903">
    <property type="entry name" value="NEUROLIGIN"/>
    <property type="match status" value="1"/>
</dbReference>
<dbReference type="SUPFAM" id="SSF53474">
    <property type="entry name" value="alpha/beta-Hydrolases"/>
    <property type="match status" value="1"/>
</dbReference>
<feature type="non-terminal residue" evidence="4">
    <location>
        <position position="1"/>
    </location>
</feature>
<organism evidence="4 5">
    <name type="scientific">Cherax quadricarinatus</name>
    <name type="common">Australian red claw crayfish</name>
    <dbReference type="NCBI Taxonomy" id="27406"/>
    <lineage>
        <taxon>Eukaryota</taxon>
        <taxon>Metazoa</taxon>
        <taxon>Ecdysozoa</taxon>
        <taxon>Arthropoda</taxon>
        <taxon>Crustacea</taxon>
        <taxon>Multicrustacea</taxon>
        <taxon>Malacostraca</taxon>
        <taxon>Eumalacostraca</taxon>
        <taxon>Eucarida</taxon>
        <taxon>Decapoda</taxon>
        <taxon>Pleocyemata</taxon>
        <taxon>Astacidea</taxon>
        <taxon>Parastacoidea</taxon>
        <taxon>Parastacidae</taxon>
        <taxon>Cherax</taxon>
    </lineage>
</organism>
<proteinExistence type="inferred from homology"/>
<feature type="domain" description="Carboxylesterase type B" evidence="3">
    <location>
        <begin position="1"/>
        <end position="330"/>
    </location>
</feature>
<sequence length="330" mass="36443">GFLSTGDASSLGNWGLLDQRLAMLWVRKHAHSFGAHRDKFLLVGNSAGAASVILHLVSPLSRGLFTRAVALSGCSLAPWSLQTRPQHFAQKLAADVGCPQTPSQALVDCLRLADASTINQVYEKNNLMDGLWLAFAPVVEGDLPNVFLPQSPRSVLEKGSVPPVPLIMTLTRDEVSIWFRKRNNNISLTDAEEWMDMLMKQKYPELDALPLASVTHAVRAAYLYLHGHHATNAAPHPVVPIKVMAELISDLGLRVPCVEEAGLLSRWTNLYFAEFSYASPDDVRVGDQDWIGSYHESELQFMFGQPFLGLKNTLRSPHDRTVAATFMALF</sequence>
<accession>A0AAW0XMP7</accession>
<dbReference type="InterPro" id="IPR029058">
    <property type="entry name" value="AB_hydrolase_fold"/>
</dbReference>
<dbReference type="Proteomes" id="UP001445076">
    <property type="component" value="Unassembled WGS sequence"/>
</dbReference>